<dbReference type="AlphaFoldDB" id="A0A6C1TWA5"/>
<feature type="transmembrane region" description="Helical" evidence="2">
    <location>
        <begin position="185"/>
        <end position="205"/>
    </location>
</feature>
<feature type="region of interest" description="Disordered" evidence="1">
    <location>
        <begin position="1"/>
        <end position="21"/>
    </location>
</feature>
<sequence length="362" mass="37321">MAADAVNGTVIDHRQGPCSSPDVGRVFEGEPRPATPQPVPLGTIANEPVCELSIVELTSGPDVGKRTLLSSSGLPGESTLATGDAITLATNTDGDTTTYTLLDMERSQAIWLWIAVAVILIVAIGALRGLLGLVGLVLTGLVVFGFLIPALLRGTDPTAVAMAAGAAILFPVLFLVHGVNWKSASAFAGTLAAMALAAVLGNVAVDTSQLRGLGNEDNLLIHLYLPEVSVPGLLMAGFIIGALGVLNDVTIAQSSTVHELFLASPESSARSTFAAALRVGRDHIASMVYTLVLAYLGTALPLAMLLSVSDRPLMQALSSDVVATELIRSAIGAISLVLAVPITTFIAAHTVRARKPQLAAKI</sequence>
<evidence type="ECO:0000313" key="6">
    <source>
        <dbReference type="Proteomes" id="UP000580709"/>
    </source>
</evidence>
<evidence type="ECO:0000313" key="5">
    <source>
        <dbReference type="Proteomes" id="UP000336646"/>
    </source>
</evidence>
<evidence type="ECO:0000256" key="1">
    <source>
        <dbReference type="SAM" id="MobiDB-lite"/>
    </source>
</evidence>
<comment type="caution">
    <text evidence="4">The sequence shown here is derived from an EMBL/GenBank/DDBJ whole genome shotgun (WGS) entry which is preliminary data.</text>
</comment>
<keyword evidence="2" id="KW-0812">Transmembrane</keyword>
<feature type="transmembrane region" description="Helical" evidence="2">
    <location>
        <begin position="159"/>
        <end position="179"/>
    </location>
</feature>
<dbReference type="InterPro" id="IPR012507">
    <property type="entry name" value="YibE_F"/>
</dbReference>
<dbReference type="Proteomes" id="UP000336646">
    <property type="component" value="Unassembled WGS sequence"/>
</dbReference>
<gene>
    <name evidence="4" type="ORF">EKI59_09055</name>
    <name evidence="3" type="ORF">H0H28_06145</name>
</gene>
<feature type="transmembrane region" description="Helical" evidence="2">
    <location>
        <begin position="109"/>
        <end position="127"/>
    </location>
</feature>
<dbReference type="EMBL" id="JACEOR010000222">
    <property type="protein sequence ID" value="MBA4504910.1"/>
    <property type="molecule type" value="Genomic_DNA"/>
</dbReference>
<protein>
    <submittedName>
        <fullName evidence="4">YibE/F family protein</fullName>
    </submittedName>
</protein>
<evidence type="ECO:0000313" key="3">
    <source>
        <dbReference type="EMBL" id="MBA4504910.1"/>
    </source>
</evidence>
<name>A0A6C1TWA5_9CORY</name>
<accession>A0A6C1TWA5</accession>
<dbReference type="OrthoDB" id="5846312at2"/>
<evidence type="ECO:0000313" key="4">
    <source>
        <dbReference type="EMBL" id="TVS27289.1"/>
    </source>
</evidence>
<dbReference type="EMBL" id="RXIR01000021">
    <property type="protein sequence ID" value="TVS27289.1"/>
    <property type="molecule type" value="Genomic_DNA"/>
</dbReference>
<organism evidence="4 5">
    <name type="scientific">Corynebacterium sanguinis</name>
    <dbReference type="NCBI Taxonomy" id="2594913"/>
    <lineage>
        <taxon>Bacteria</taxon>
        <taxon>Bacillati</taxon>
        <taxon>Actinomycetota</taxon>
        <taxon>Actinomycetes</taxon>
        <taxon>Mycobacteriales</taxon>
        <taxon>Corynebacteriaceae</taxon>
        <taxon>Corynebacterium</taxon>
    </lineage>
</organism>
<feature type="transmembrane region" description="Helical" evidence="2">
    <location>
        <begin position="326"/>
        <end position="348"/>
    </location>
</feature>
<dbReference type="Pfam" id="PF07907">
    <property type="entry name" value="YibE_F"/>
    <property type="match status" value="1"/>
</dbReference>
<dbReference type="PANTHER" id="PTHR41771:SF1">
    <property type="entry name" value="MEMBRANE PROTEIN"/>
    <property type="match status" value="1"/>
</dbReference>
<dbReference type="PANTHER" id="PTHR41771">
    <property type="entry name" value="MEMBRANE PROTEIN-RELATED"/>
    <property type="match status" value="1"/>
</dbReference>
<feature type="transmembrane region" description="Helical" evidence="2">
    <location>
        <begin position="287"/>
        <end position="306"/>
    </location>
</feature>
<keyword evidence="2" id="KW-1133">Transmembrane helix</keyword>
<feature type="transmembrane region" description="Helical" evidence="2">
    <location>
        <begin position="133"/>
        <end position="152"/>
    </location>
</feature>
<keyword evidence="2" id="KW-0472">Membrane</keyword>
<dbReference type="Proteomes" id="UP000580709">
    <property type="component" value="Unassembled WGS sequence"/>
</dbReference>
<proteinExistence type="predicted"/>
<reference evidence="3 6" key="2">
    <citation type="submission" date="2020-07" db="EMBL/GenBank/DDBJ databases">
        <authorList>
            <person name="Khare M."/>
        </authorList>
    </citation>
    <scope>NUCLEOTIDE SEQUENCE [LARGE SCALE GENOMIC DNA]</scope>
    <source>
        <strain evidence="3 6">P8776</strain>
    </source>
</reference>
<evidence type="ECO:0000256" key="2">
    <source>
        <dbReference type="SAM" id="Phobius"/>
    </source>
</evidence>
<keyword evidence="6" id="KW-1185">Reference proteome</keyword>
<reference evidence="4 5" key="1">
    <citation type="submission" date="2018-12" db="EMBL/GenBank/DDBJ databases">
        <title>Corynebacterium sanguinis sp. nov., a clinically-associated and environmental corynebacterium.</title>
        <authorList>
            <person name="Gonzales-Siles L."/>
            <person name="Jaen-Luchoro D."/>
            <person name="Cardew S."/>
            <person name="Inganas E."/>
            <person name="Ohlen M."/>
            <person name="Jensie-Markopolous S."/>
            <person name="Pinyeiro-Iglesias B."/>
            <person name="Molin K."/>
            <person name="Skovbjerg S."/>
            <person name="Svensson-Stadler L."/>
            <person name="Funke G."/>
            <person name="Moore E.R.B."/>
        </authorList>
    </citation>
    <scope>NUCLEOTIDE SEQUENCE [LARGE SCALE GENOMIC DNA]</scope>
    <source>
        <strain evidence="4 5">58734</strain>
    </source>
</reference>